<feature type="domain" description="Imelysin-like" evidence="4">
    <location>
        <begin position="12"/>
        <end position="89"/>
    </location>
</feature>
<dbReference type="RefSeq" id="WP_348523443.1">
    <property type="nucleotide sequence ID" value="NZ_BSUN01000001.1"/>
</dbReference>
<dbReference type="InterPro" id="IPR034981">
    <property type="entry name" value="Imelysin-like_EfeO/Algp7"/>
</dbReference>
<dbReference type="CDD" id="cd14656">
    <property type="entry name" value="Imelysin-like_EfeO"/>
    <property type="match status" value="1"/>
</dbReference>
<protein>
    <recommendedName>
        <fullName evidence="4">Imelysin-like domain-containing protein</fullName>
    </recommendedName>
</protein>
<dbReference type="InterPro" id="IPR050894">
    <property type="entry name" value="EfeM/EfeO_iron_uptake"/>
</dbReference>
<reference evidence="6" key="1">
    <citation type="journal article" date="2019" name="Int. J. Syst. Evol. Microbiol.">
        <title>The Global Catalogue of Microorganisms (GCM) 10K type strain sequencing project: providing services to taxonomists for standard genome sequencing and annotation.</title>
        <authorList>
            <consortium name="The Broad Institute Genomics Platform"/>
            <consortium name="The Broad Institute Genome Sequencing Center for Infectious Disease"/>
            <person name="Wu L."/>
            <person name="Ma J."/>
        </authorList>
    </citation>
    <scope>NUCLEOTIDE SEQUENCE [LARGE SCALE GENOMIC DNA]</scope>
    <source>
        <strain evidence="6">NBRC 112299</strain>
    </source>
</reference>
<comment type="similarity">
    <text evidence="2">Belongs to the EfeM/EfeO family.</text>
</comment>
<dbReference type="InterPro" id="IPR018976">
    <property type="entry name" value="Imelysin-like"/>
</dbReference>
<comment type="caution">
    <text evidence="5">The sequence shown here is derived from an EMBL/GenBank/DDBJ whole genome shotgun (WGS) entry which is preliminary data.</text>
</comment>
<keyword evidence="3" id="KW-0732">Signal</keyword>
<dbReference type="EMBL" id="BSUN01000001">
    <property type="protein sequence ID" value="GMA34824.1"/>
    <property type="molecule type" value="Genomic_DNA"/>
</dbReference>
<evidence type="ECO:0000259" key="4">
    <source>
        <dbReference type="Pfam" id="PF09375"/>
    </source>
</evidence>
<evidence type="ECO:0000256" key="2">
    <source>
        <dbReference type="ARBA" id="ARBA00005989"/>
    </source>
</evidence>
<proteinExistence type="inferred from homology"/>
<dbReference type="PANTHER" id="PTHR39192">
    <property type="entry name" value="IRON UPTAKE SYSTEM COMPONENT EFEO"/>
    <property type="match status" value="1"/>
</dbReference>
<dbReference type="Gene3D" id="1.20.1420.20">
    <property type="entry name" value="M75 peptidase, HXXE motif"/>
    <property type="match status" value="1"/>
</dbReference>
<name>A0ABQ6IAI1_9MICO</name>
<comment type="subcellular location">
    <subcellularLocation>
        <location evidence="1">Cell envelope</location>
    </subcellularLocation>
</comment>
<sequence>MTAEDFTFEPFQIGNGAKELLDEVAAGKVTGEEEFWSHTDLWDFQANVDGAWVAFEVLRPLVEESDPTLVSNLEERFDSLNALLAEHGTIEDGFDLYTDLSEGEVREPRHVGRCSC</sequence>
<evidence type="ECO:0000256" key="3">
    <source>
        <dbReference type="ARBA" id="ARBA00022729"/>
    </source>
</evidence>
<organism evidence="5 6">
    <name type="scientific">Demequina litorisediminis</name>
    <dbReference type="NCBI Taxonomy" id="1849022"/>
    <lineage>
        <taxon>Bacteria</taxon>
        <taxon>Bacillati</taxon>
        <taxon>Actinomycetota</taxon>
        <taxon>Actinomycetes</taxon>
        <taxon>Micrococcales</taxon>
        <taxon>Demequinaceae</taxon>
        <taxon>Demequina</taxon>
    </lineage>
</organism>
<evidence type="ECO:0000256" key="1">
    <source>
        <dbReference type="ARBA" id="ARBA00004196"/>
    </source>
</evidence>
<dbReference type="Pfam" id="PF09375">
    <property type="entry name" value="Peptidase_M75"/>
    <property type="match status" value="1"/>
</dbReference>
<dbReference type="InterPro" id="IPR038352">
    <property type="entry name" value="Imelysin_sf"/>
</dbReference>
<accession>A0ABQ6IAI1</accession>
<keyword evidence="6" id="KW-1185">Reference proteome</keyword>
<gene>
    <name evidence="5" type="ORF">GCM10025876_10280</name>
</gene>
<dbReference type="Proteomes" id="UP001157125">
    <property type="component" value="Unassembled WGS sequence"/>
</dbReference>
<dbReference type="PANTHER" id="PTHR39192:SF1">
    <property type="entry name" value="IRON UPTAKE SYSTEM COMPONENT EFEO"/>
    <property type="match status" value="1"/>
</dbReference>
<evidence type="ECO:0000313" key="6">
    <source>
        <dbReference type="Proteomes" id="UP001157125"/>
    </source>
</evidence>
<evidence type="ECO:0000313" key="5">
    <source>
        <dbReference type="EMBL" id="GMA34824.1"/>
    </source>
</evidence>